<keyword evidence="3" id="KW-0378">Hydrolase</keyword>
<gene>
    <name evidence="3" type="ORF">CG716_22320</name>
</gene>
<feature type="region of interest" description="Disordered" evidence="1">
    <location>
        <begin position="485"/>
        <end position="511"/>
    </location>
</feature>
<evidence type="ECO:0000256" key="1">
    <source>
        <dbReference type="SAM" id="MobiDB-lite"/>
    </source>
</evidence>
<dbReference type="InterPro" id="IPR003615">
    <property type="entry name" value="HNH_nuc"/>
</dbReference>
<protein>
    <submittedName>
        <fullName evidence="3">HNH endonuclease</fullName>
    </submittedName>
</protein>
<evidence type="ECO:0000313" key="4">
    <source>
        <dbReference type="Proteomes" id="UP000216063"/>
    </source>
</evidence>
<sequence length="511" mass="55964">MLAFHVHGTHVLRSGRDIRRGKAVRHDQGINGHRNVSPRDGIIEHVFDGGLGFSSDAAVVAVIGDSARAENQDAARRVAAIGELAARRCADDEHAHWACDEWDAAAAEVSAILGVTHGRASSEMHLALSLRHRLHKVAALFSQGTLGYRVCEAIVDRTDLIRDRATLALVDRAIADDAVTWGPLSTMKLQRAIDFWVDRYDPGAVRRTRSRTQGRDVVVDLRNAQHGVVEIRGTLLVTDATVMDRRLAEMVRGVCEGDPRSVGELRSDALGAIGAGSDRLACTCGGPDCPAAEPDSRAANVVVHVVAEAEPSSPRPATGIITGNRGIVPAPVLAELIESGAKVRELRRPGDEPEPGYRPSTALDEFVRMRDMTCRFPNCDKPAEYCDIDHTIPWPWGPTHASNLACVCRKHHLLKTFWAGWRDRQHPDGTIVWTSPTGHTYTTQPGSRLLIPHWNVTTATLPPPVGQPPPTLGIMMPTRRKTRAAQRAHRITTERKLNDDRVTERNKPPPF</sequence>
<keyword evidence="3" id="KW-0255">Endonuclease</keyword>
<keyword evidence="4" id="KW-1185">Reference proteome</keyword>
<evidence type="ECO:0000259" key="2">
    <source>
        <dbReference type="SMART" id="SM00507"/>
    </source>
</evidence>
<dbReference type="EMBL" id="NOZR01000022">
    <property type="protein sequence ID" value="OYN76356.1"/>
    <property type="molecule type" value="Genomic_DNA"/>
</dbReference>
<dbReference type="Proteomes" id="UP000216063">
    <property type="component" value="Unassembled WGS sequence"/>
</dbReference>
<reference evidence="3 4" key="1">
    <citation type="submission" date="2017-07" db="EMBL/GenBank/DDBJ databases">
        <title>The new phylogeny of genus Mycobacterium.</title>
        <authorList>
            <person name="Tortoli E."/>
            <person name="Trovato A."/>
            <person name="Cirillo D.M."/>
        </authorList>
    </citation>
    <scope>NUCLEOTIDE SEQUENCE [LARGE SCALE GENOMIC DNA]</scope>
    <source>
        <strain evidence="3 4">ATCC 33027</strain>
    </source>
</reference>
<feature type="compositionally biased region" description="Basic and acidic residues" evidence="1">
    <location>
        <begin position="491"/>
        <end position="511"/>
    </location>
</feature>
<dbReference type="Gene3D" id="1.10.30.50">
    <property type="match status" value="1"/>
</dbReference>
<name>A0A255DAG2_9MYCO</name>
<dbReference type="GO" id="GO:0004519">
    <property type="term" value="F:endonuclease activity"/>
    <property type="evidence" value="ECO:0007669"/>
    <property type="project" value="UniProtKB-KW"/>
</dbReference>
<dbReference type="AlphaFoldDB" id="A0A255DAG2"/>
<dbReference type="SMART" id="SM00507">
    <property type="entry name" value="HNHc"/>
    <property type="match status" value="1"/>
</dbReference>
<keyword evidence="3" id="KW-0540">Nuclease</keyword>
<dbReference type="Pfam" id="PF02720">
    <property type="entry name" value="DUF222"/>
    <property type="match status" value="1"/>
</dbReference>
<accession>A0A255DAG2</accession>
<comment type="caution">
    <text evidence="3">The sequence shown here is derived from an EMBL/GenBank/DDBJ whole genome shotgun (WGS) entry which is preliminary data.</text>
</comment>
<feature type="domain" description="HNH nuclease" evidence="2">
    <location>
        <begin position="362"/>
        <end position="413"/>
    </location>
</feature>
<dbReference type="InterPro" id="IPR003870">
    <property type="entry name" value="DUF222"/>
</dbReference>
<proteinExistence type="predicted"/>
<organism evidence="3 4">
    <name type="scientific">Mycolicibacterium sphagni</name>
    <dbReference type="NCBI Taxonomy" id="1786"/>
    <lineage>
        <taxon>Bacteria</taxon>
        <taxon>Bacillati</taxon>
        <taxon>Actinomycetota</taxon>
        <taxon>Actinomycetes</taxon>
        <taxon>Mycobacteriales</taxon>
        <taxon>Mycobacteriaceae</taxon>
        <taxon>Mycolicibacterium</taxon>
    </lineage>
</organism>
<dbReference type="CDD" id="cd00085">
    <property type="entry name" value="HNHc"/>
    <property type="match status" value="1"/>
</dbReference>
<dbReference type="OrthoDB" id="4775237at2"/>
<evidence type="ECO:0000313" key="3">
    <source>
        <dbReference type="EMBL" id="OYN76356.1"/>
    </source>
</evidence>